<sequence>MSDTSTGRRRGPRKGDAREADILRTFEALIAERTLASISIDELAHGAGLSRPTFYFYFKSKDAVLAALLHEIETQVSAAQADWYRGSGIGDTEASLRQNMGYIVDLWKARGPLLRLIHFATDVPAEVLAYRKRYQERLTRLNTERIERERAAGLAPAGPPSSAALATAMIQLRTVLLCDAFASQDDSSPVTDPGQLIEDLVAAQLRLLYGRLPARTPA</sequence>
<dbReference type="SUPFAM" id="SSF46689">
    <property type="entry name" value="Homeodomain-like"/>
    <property type="match status" value="1"/>
</dbReference>
<gene>
    <name evidence="4" type="primary">ethR</name>
    <name evidence="4" type="ORF">Ahu01nite_065840</name>
</gene>
<feature type="domain" description="HTH tetR-type" evidence="3">
    <location>
        <begin position="16"/>
        <end position="76"/>
    </location>
</feature>
<dbReference type="PROSITE" id="PS50977">
    <property type="entry name" value="HTH_TETR_2"/>
    <property type="match status" value="1"/>
</dbReference>
<proteinExistence type="predicted"/>
<dbReference type="Pfam" id="PF00440">
    <property type="entry name" value="TetR_N"/>
    <property type="match status" value="1"/>
</dbReference>
<dbReference type="PANTHER" id="PTHR30055:SF184">
    <property type="entry name" value="HTH-TYPE TRANSCRIPTIONAL REGULATOR ETHR"/>
    <property type="match status" value="1"/>
</dbReference>
<dbReference type="SUPFAM" id="SSF48498">
    <property type="entry name" value="Tetracyclin repressor-like, C-terminal domain"/>
    <property type="match status" value="1"/>
</dbReference>
<dbReference type="PRINTS" id="PR00455">
    <property type="entry name" value="HTHTETR"/>
</dbReference>
<dbReference type="InterPro" id="IPR036271">
    <property type="entry name" value="Tet_transcr_reg_TetR-rel_C_sf"/>
</dbReference>
<dbReference type="InterPro" id="IPR009057">
    <property type="entry name" value="Homeodomain-like_sf"/>
</dbReference>
<accession>A0ABQ3ZZF0</accession>
<keyword evidence="5" id="KW-1185">Reference proteome</keyword>
<evidence type="ECO:0000259" key="3">
    <source>
        <dbReference type="PROSITE" id="PS50977"/>
    </source>
</evidence>
<evidence type="ECO:0000256" key="1">
    <source>
        <dbReference type="ARBA" id="ARBA00023125"/>
    </source>
</evidence>
<dbReference type="InterPro" id="IPR049397">
    <property type="entry name" value="EthR_C"/>
</dbReference>
<dbReference type="RefSeq" id="WP_203840536.1">
    <property type="nucleotide sequence ID" value="NZ_BAAATV010000013.1"/>
</dbReference>
<dbReference type="Gene3D" id="1.10.10.60">
    <property type="entry name" value="Homeodomain-like"/>
    <property type="match status" value="1"/>
</dbReference>
<evidence type="ECO:0000313" key="5">
    <source>
        <dbReference type="Proteomes" id="UP000603200"/>
    </source>
</evidence>
<evidence type="ECO:0000256" key="2">
    <source>
        <dbReference type="PROSITE-ProRule" id="PRU00335"/>
    </source>
</evidence>
<dbReference type="Proteomes" id="UP000603200">
    <property type="component" value="Unassembled WGS sequence"/>
</dbReference>
<evidence type="ECO:0000313" key="4">
    <source>
        <dbReference type="EMBL" id="GIE23482.1"/>
    </source>
</evidence>
<name>A0ABQ3ZZF0_9ACTN</name>
<dbReference type="InterPro" id="IPR001647">
    <property type="entry name" value="HTH_TetR"/>
</dbReference>
<dbReference type="InterPro" id="IPR050109">
    <property type="entry name" value="HTH-type_TetR-like_transc_reg"/>
</dbReference>
<protein>
    <submittedName>
        <fullName evidence="4">HTH-type transcriptional regulator EthR</fullName>
    </submittedName>
</protein>
<organism evidence="4 5">
    <name type="scientific">Winogradskya humida</name>
    <dbReference type="NCBI Taxonomy" id="113566"/>
    <lineage>
        <taxon>Bacteria</taxon>
        <taxon>Bacillati</taxon>
        <taxon>Actinomycetota</taxon>
        <taxon>Actinomycetes</taxon>
        <taxon>Micromonosporales</taxon>
        <taxon>Micromonosporaceae</taxon>
        <taxon>Winogradskya</taxon>
    </lineage>
</organism>
<dbReference type="PANTHER" id="PTHR30055">
    <property type="entry name" value="HTH-TYPE TRANSCRIPTIONAL REGULATOR RUTR"/>
    <property type="match status" value="1"/>
</dbReference>
<reference evidence="4 5" key="1">
    <citation type="submission" date="2021-01" db="EMBL/GenBank/DDBJ databases">
        <title>Whole genome shotgun sequence of Actinoplanes humidus NBRC 14915.</title>
        <authorList>
            <person name="Komaki H."/>
            <person name="Tamura T."/>
        </authorList>
    </citation>
    <scope>NUCLEOTIDE SEQUENCE [LARGE SCALE GENOMIC DNA]</scope>
    <source>
        <strain evidence="4 5">NBRC 14915</strain>
    </source>
</reference>
<dbReference type="EMBL" id="BOMN01000092">
    <property type="protein sequence ID" value="GIE23482.1"/>
    <property type="molecule type" value="Genomic_DNA"/>
</dbReference>
<dbReference type="Gene3D" id="1.10.357.10">
    <property type="entry name" value="Tetracycline Repressor, domain 2"/>
    <property type="match status" value="1"/>
</dbReference>
<comment type="caution">
    <text evidence="4">The sequence shown here is derived from an EMBL/GenBank/DDBJ whole genome shotgun (WGS) entry which is preliminary data.</text>
</comment>
<dbReference type="Pfam" id="PF21313">
    <property type="entry name" value="EthR_C"/>
    <property type="match status" value="1"/>
</dbReference>
<feature type="DNA-binding region" description="H-T-H motif" evidence="2">
    <location>
        <begin position="39"/>
        <end position="58"/>
    </location>
</feature>
<keyword evidence="1 2" id="KW-0238">DNA-binding</keyword>